<feature type="binding site" evidence="4">
    <location>
        <position position="7"/>
    </location>
    <ligand>
        <name>a divalent metal cation</name>
        <dbReference type="ChEBI" id="CHEBI:60240"/>
        <label>1</label>
    </ligand>
</feature>
<evidence type="ECO:0000256" key="1">
    <source>
        <dbReference type="ARBA" id="ARBA00009275"/>
    </source>
</evidence>
<evidence type="ECO:0000256" key="3">
    <source>
        <dbReference type="ARBA" id="ARBA00022801"/>
    </source>
</evidence>
<dbReference type="PIRSF" id="PIRSF005902">
    <property type="entry name" value="DNase_TatD"/>
    <property type="match status" value="1"/>
</dbReference>
<dbReference type="InterPro" id="IPR001130">
    <property type="entry name" value="TatD-like"/>
</dbReference>
<dbReference type="PROSITE" id="PS01137">
    <property type="entry name" value="TATD_1"/>
    <property type="match status" value="1"/>
</dbReference>
<protein>
    <submittedName>
        <fullName evidence="5">TatD family deoxyribonuclease</fullName>
    </submittedName>
</protein>
<dbReference type="OrthoDB" id="9810005at2"/>
<evidence type="ECO:0000313" key="5">
    <source>
        <dbReference type="EMBL" id="TFH76376.1"/>
    </source>
</evidence>
<dbReference type="Gene3D" id="3.20.20.140">
    <property type="entry name" value="Metal-dependent hydrolases"/>
    <property type="match status" value="1"/>
</dbReference>
<dbReference type="EMBL" id="SGVY01000046">
    <property type="protein sequence ID" value="TFH76376.1"/>
    <property type="molecule type" value="Genomic_DNA"/>
</dbReference>
<feature type="binding site" evidence="4">
    <location>
        <position position="144"/>
    </location>
    <ligand>
        <name>a divalent metal cation</name>
        <dbReference type="ChEBI" id="CHEBI:60240"/>
        <label>2</label>
    </ligand>
</feature>
<reference evidence="5 6" key="1">
    <citation type="submission" date="2019-02" db="EMBL/GenBank/DDBJ databases">
        <title>Draft Genome Sequence of the Prevotella sp. BCRC 81118, Isolated from Human Feces.</title>
        <authorList>
            <person name="Huang C.-H."/>
        </authorList>
    </citation>
    <scope>NUCLEOTIDE SEQUENCE [LARGE SCALE GENOMIC DNA]</scope>
    <source>
        <strain evidence="5 6">BCRC 81118</strain>
    </source>
</reference>
<gene>
    <name evidence="5" type="ORF">EXN75_13580</name>
</gene>
<dbReference type="InterPro" id="IPR032466">
    <property type="entry name" value="Metal_Hydrolase"/>
</dbReference>
<dbReference type="AlphaFoldDB" id="A0A4Y8V5Q7"/>
<dbReference type="PANTHER" id="PTHR46124">
    <property type="entry name" value="D-AMINOACYL-TRNA DEACYLASE"/>
    <property type="match status" value="1"/>
</dbReference>
<name>A0A4Y8V5Q7_9BACT</name>
<comment type="similarity">
    <text evidence="1">Belongs to the metallo-dependent hydrolases superfamily. TatD-type hydrolase family.</text>
</comment>
<proteinExistence type="inferred from homology"/>
<keyword evidence="6" id="KW-1185">Reference proteome</keyword>
<organism evidence="5 6">
    <name type="scientific">Segatella hominis</name>
    <dbReference type="NCBI Taxonomy" id="2518605"/>
    <lineage>
        <taxon>Bacteria</taxon>
        <taxon>Pseudomonadati</taxon>
        <taxon>Bacteroidota</taxon>
        <taxon>Bacteroidia</taxon>
        <taxon>Bacteroidales</taxon>
        <taxon>Prevotellaceae</taxon>
        <taxon>Segatella</taxon>
    </lineage>
</organism>
<dbReference type="CDD" id="cd01310">
    <property type="entry name" value="TatD_DNAse"/>
    <property type="match status" value="1"/>
</dbReference>
<feature type="binding site" evidence="4">
    <location>
        <position position="9"/>
    </location>
    <ligand>
        <name>a divalent metal cation</name>
        <dbReference type="ChEBI" id="CHEBI:60240"/>
        <label>1</label>
    </ligand>
</feature>
<dbReference type="Proteomes" id="UP000297872">
    <property type="component" value="Unassembled WGS sequence"/>
</dbReference>
<dbReference type="GO" id="GO:0005829">
    <property type="term" value="C:cytosol"/>
    <property type="evidence" value="ECO:0007669"/>
    <property type="project" value="TreeGrafter"/>
</dbReference>
<dbReference type="InterPro" id="IPR018228">
    <property type="entry name" value="DNase_TatD-rel_CS"/>
</dbReference>
<keyword evidence="3" id="KW-0378">Hydrolase</keyword>
<accession>A0A4Y8V5Q7</accession>
<dbReference type="SUPFAM" id="SSF51556">
    <property type="entry name" value="Metallo-dependent hydrolases"/>
    <property type="match status" value="1"/>
</dbReference>
<dbReference type="GeneID" id="302996298"/>
<dbReference type="FunFam" id="3.20.20.140:FF:000005">
    <property type="entry name" value="TatD family hydrolase"/>
    <property type="match status" value="1"/>
</dbReference>
<feature type="binding site" evidence="4">
    <location>
        <position position="220"/>
    </location>
    <ligand>
        <name>a divalent metal cation</name>
        <dbReference type="ChEBI" id="CHEBI:60240"/>
        <label>1</label>
    </ligand>
</feature>
<dbReference type="NCBIfam" id="TIGR00010">
    <property type="entry name" value="YchF/TatD family DNA exonuclease"/>
    <property type="match status" value="1"/>
</dbReference>
<dbReference type="GO" id="GO:0004536">
    <property type="term" value="F:DNA nuclease activity"/>
    <property type="evidence" value="ECO:0007669"/>
    <property type="project" value="InterPro"/>
</dbReference>
<dbReference type="InterPro" id="IPR015991">
    <property type="entry name" value="TatD/YcfH-like"/>
</dbReference>
<feature type="binding site" evidence="4">
    <location>
        <position position="108"/>
    </location>
    <ligand>
        <name>a divalent metal cation</name>
        <dbReference type="ChEBI" id="CHEBI:60240"/>
        <label>1</label>
    </ligand>
</feature>
<sequence>MKIVDTHTHLDGEEFDEDRSEVIMRAKEAGVGMVFLPAIDVKTSEAVLKLSHEYPGYAYPMVGLHPEEVKADWKEQLKKIEAILDEHLTAVDGLNGIKYKSDYIAIGEIGLDFYWSREFEKEQLEAFEKQVEWSYETGLPLMIHCRKAQNEMLHILRKWKDKLPGGVFHCFTGNQQEAKELLEYDNFVLGIGGVSTFKSSHLREDLPAAVPLERIVLETDSPYMAPVPYRGKRNESAFVVQVMKTLATAYGVSEEEVAKVTNQNVERVFGVKTGQFS</sequence>
<feature type="binding site" evidence="4">
    <location>
        <position position="169"/>
    </location>
    <ligand>
        <name>a divalent metal cation</name>
        <dbReference type="ChEBI" id="CHEBI:60240"/>
        <label>2</label>
    </ligand>
</feature>
<evidence type="ECO:0000256" key="2">
    <source>
        <dbReference type="ARBA" id="ARBA00022723"/>
    </source>
</evidence>
<evidence type="ECO:0000256" key="4">
    <source>
        <dbReference type="PIRSR" id="PIRSR005902-1"/>
    </source>
</evidence>
<dbReference type="Pfam" id="PF01026">
    <property type="entry name" value="TatD_DNase"/>
    <property type="match status" value="1"/>
</dbReference>
<dbReference type="GO" id="GO:0046872">
    <property type="term" value="F:metal ion binding"/>
    <property type="evidence" value="ECO:0007669"/>
    <property type="project" value="UniProtKB-KW"/>
</dbReference>
<dbReference type="RefSeq" id="WP_134844215.1">
    <property type="nucleotide sequence ID" value="NZ_JBOLBK010000049.1"/>
</dbReference>
<dbReference type="GO" id="GO:0016788">
    <property type="term" value="F:hydrolase activity, acting on ester bonds"/>
    <property type="evidence" value="ECO:0007669"/>
    <property type="project" value="InterPro"/>
</dbReference>
<dbReference type="PANTHER" id="PTHR46124:SF4">
    <property type="entry name" value="HYDROLASE TATD"/>
    <property type="match status" value="1"/>
</dbReference>
<keyword evidence="2 4" id="KW-0479">Metal-binding</keyword>
<comment type="caution">
    <text evidence="5">The sequence shown here is derived from an EMBL/GenBank/DDBJ whole genome shotgun (WGS) entry which is preliminary data.</text>
</comment>
<evidence type="ECO:0000313" key="6">
    <source>
        <dbReference type="Proteomes" id="UP000297872"/>
    </source>
</evidence>